<evidence type="ECO:0000313" key="1">
    <source>
        <dbReference type="EMBL" id="AHY43156.1"/>
    </source>
</evidence>
<evidence type="ECO:0000313" key="2">
    <source>
        <dbReference type="Proteomes" id="UP000025238"/>
    </source>
</evidence>
<proteinExistence type="predicted"/>
<protein>
    <submittedName>
        <fullName evidence="1">Uncharacterized protein</fullName>
    </submittedName>
</protein>
<reference evidence="1 2" key="1">
    <citation type="submission" date="2014-03" db="EMBL/GenBank/DDBJ databases">
        <title>Complete genome sequence of Pseudomonas stutzeri 19SMN4.</title>
        <authorList>
            <person name="Brunet-Galmes I."/>
            <person name="Nogales B."/>
            <person name="Busquets A."/>
            <person name="Pena A."/>
            <person name="Gomila M."/>
            <person name="Garcia-Valdes E."/>
            <person name="Lalucat J."/>
            <person name="Bennasar A."/>
            <person name="Bosch R."/>
        </authorList>
    </citation>
    <scope>NUCLEOTIDE SEQUENCE [LARGE SCALE GENOMIC DNA]</scope>
    <source>
        <strain evidence="1 2">19SMN4</strain>
    </source>
</reference>
<dbReference type="EMBL" id="CP007509">
    <property type="protein sequence ID" value="AHY43156.1"/>
    <property type="molecule type" value="Genomic_DNA"/>
</dbReference>
<accession>A0A023WT62</accession>
<dbReference type="KEGG" id="pstu:UIB01_12005"/>
<dbReference type="Proteomes" id="UP000025238">
    <property type="component" value="Chromosome"/>
</dbReference>
<sequence>MKSVPDAYLGVWRRRLLTTTAGLRDETSEVYWLQTASLHADLRLPRPQPLPAAASLETCSHAQQLALSEQAGFAGITEVNGDICQWHRLIDFQPPGGPADIGLMRFESPDRLLEDGLDGSYHEIWQRLPESQGRNWGIWLCAAEQPARQACLLVAGDYFLFAAERPILLPASTGHLRDQLAAVGPALRPQLLACELSFGRHRNGATPWQITHSTLPGRVGDALLSSYWNFADPASLPAADLAALGRYPAAGGWQRVELDVPTAMQEVPA</sequence>
<organism evidence="1 2">
    <name type="scientific">Stutzerimonas stutzeri</name>
    <name type="common">Pseudomonas stutzeri</name>
    <dbReference type="NCBI Taxonomy" id="316"/>
    <lineage>
        <taxon>Bacteria</taxon>
        <taxon>Pseudomonadati</taxon>
        <taxon>Pseudomonadota</taxon>
        <taxon>Gammaproteobacteria</taxon>
        <taxon>Pseudomonadales</taxon>
        <taxon>Pseudomonadaceae</taxon>
        <taxon>Stutzerimonas</taxon>
    </lineage>
</organism>
<gene>
    <name evidence="1" type="ORF">UIB01_12005</name>
</gene>
<dbReference type="AlphaFoldDB" id="A0A023WT62"/>
<dbReference type="OrthoDB" id="6992731at2"/>
<dbReference type="PATRIC" id="fig|316.97.peg.2404"/>
<name>A0A023WT62_STUST</name>